<sequence length="178" mass="19182">MASIFVCRLDQIAETAARHTISEMISLVAAAQAFHRPGVIRADRHLNLALNDIVDDRPGFVAPAEAHVEQIIAFARGWDRSAPLLVHCWLGISRSPAAALIAALAAVPDQDDDALVQRLRAASPEATPNGRLIALADALLERNGRLVRAVERIGRGAEARHGNVFQLIVDPREAVADD</sequence>
<accession>A0ABS6WPI4</accession>
<dbReference type="RefSeq" id="WP_219201837.1">
    <property type="nucleotide sequence ID" value="NZ_JAHWQX010000003.1"/>
</dbReference>
<name>A0ABS6WPI4_9HYPH</name>
<organism evidence="1 2">
    <name type="scientific">Pseudohoeflea coraliihabitans</name>
    <dbReference type="NCBI Taxonomy" id="2860393"/>
    <lineage>
        <taxon>Bacteria</taxon>
        <taxon>Pseudomonadati</taxon>
        <taxon>Pseudomonadota</taxon>
        <taxon>Alphaproteobacteria</taxon>
        <taxon>Hyphomicrobiales</taxon>
        <taxon>Rhizobiaceae</taxon>
        <taxon>Pseudohoeflea</taxon>
    </lineage>
</organism>
<comment type="caution">
    <text evidence="1">The sequence shown here is derived from an EMBL/GenBank/DDBJ whole genome shotgun (WGS) entry which is preliminary data.</text>
</comment>
<evidence type="ECO:0000313" key="2">
    <source>
        <dbReference type="Proteomes" id="UP001430804"/>
    </source>
</evidence>
<dbReference type="PROSITE" id="PS00383">
    <property type="entry name" value="TYR_PHOSPHATASE_1"/>
    <property type="match status" value="1"/>
</dbReference>
<reference evidence="1" key="1">
    <citation type="submission" date="2021-07" db="EMBL/GenBank/DDBJ databases">
        <title>Pseudohoeflea marina sp. nov. a polyhydroxyalcanoate-producing bacterium.</title>
        <authorList>
            <person name="Zheng W."/>
            <person name="Yu S."/>
            <person name="Huang Y."/>
        </authorList>
    </citation>
    <scope>NUCLEOTIDE SEQUENCE</scope>
    <source>
        <strain evidence="1">DP4N28-3</strain>
    </source>
</reference>
<gene>
    <name evidence="1" type="ORF">KY465_11380</name>
</gene>
<evidence type="ECO:0000313" key="1">
    <source>
        <dbReference type="EMBL" id="MBW3097881.1"/>
    </source>
</evidence>
<proteinExistence type="predicted"/>
<keyword evidence="2" id="KW-1185">Reference proteome</keyword>
<dbReference type="InterPro" id="IPR016130">
    <property type="entry name" value="Tyr_Pase_AS"/>
</dbReference>
<dbReference type="EMBL" id="JAHWQX010000003">
    <property type="protein sequence ID" value="MBW3097881.1"/>
    <property type="molecule type" value="Genomic_DNA"/>
</dbReference>
<dbReference type="Proteomes" id="UP001430804">
    <property type="component" value="Unassembled WGS sequence"/>
</dbReference>
<protein>
    <submittedName>
        <fullName evidence="1">Tyrosine phosphatase family protein</fullName>
    </submittedName>
</protein>